<sequence length="194" mass="22992">MAQEIEIEFKNLLTEDEYEKVYHFLPFKSVELMEQTNYYFETEDLNLKQQGAALRIRQKQGQWTLTLKQPHAEGLLETHDPLTEEEANLWIQNKMTEKPHVSKQLDDLGISLENLHYLGSLTTRRKELAYKEATVVLDHSLYYDKEDYELEVEAGSKETGKKVIEEILHVCNIPNRETDNKIKRFYDRKRLQSE</sequence>
<organism evidence="2 3">
    <name type="scientific">Halobacillus trueperi</name>
    <dbReference type="NCBI Taxonomy" id="156205"/>
    <lineage>
        <taxon>Bacteria</taxon>
        <taxon>Bacillati</taxon>
        <taxon>Bacillota</taxon>
        <taxon>Bacilli</taxon>
        <taxon>Bacillales</taxon>
        <taxon>Bacillaceae</taxon>
        <taxon>Halobacillus</taxon>
    </lineage>
</organism>
<dbReference type="InterPro" id="IPR009195">
    <property type="entry name" value="Uncharacterised_YjbK"/>
</dbReference>
<dbReference type="PIRSF" id="PIRSF012526">
    <property type="entry name" value="CYTH_UCP012526"/>
    <property type="match status" value="1"/>
</dbReference>
<evidence type="ECO:0000259" key="1">
    <source>
        <dbReference type="PROSITE" id="PS51707"/>
    </source>
</evidence>
<accession>A0A3D8VD18</accession>
<dbReference type="Proteomes" id="UP000257032">
    <property type="component" value="Unassembled WGS sequence"/>
</dbReference>
<dbReference type="RefSeq" id="WP_115895138.1">
    <property type="nucleotide sequence ID" value="NZ_QTLC01000075.1"/>
</dbReference>
<dbReference type="Pfam" id="PF01928">
    <property type="entry name" value="CYTH"/>
    <property type="match status" value="1"/>
</dbReference>
<evidence type="ECO:0000313" key="3">
    <source>
        <dbReference type="Proteomes" id="UP000257032"/>
    </source>
</evidence>
<dbReference type="SMART" id="SM01118">
    <property type="entry name" value="CYTH"/>
    <property type="match status" value="1"/>
</dbReference>
<dbReference type="AlphaFoldDB" id="A0A3D8VD18"/>
<comment type="caution">
    <text evidence="2">The sequence shown here is derived from an EMBL/GenBank/DDBJ whole genome shotgun (WGS) entry which is preliminary data.</text>
</comment>
<protein>
    <submittedName>
        <fullName evidence="2">CYTH domain-containing protein</fullName>
    </submittedName>
</protein>
<gene>
    <name evidence="2" type="ORF">DXT76_19735</name>
</gene>
<dbReference type="EMBL" id="QTLC01000075">
    <property type="protein sequence ID" value="RDY67324.1"/>
    <property type="molecule type" value="Genomic_DNA"/>
</dbReference>
<dbReference type="InterPro" id="IPR023577">
    <property type="entry name" value="CYTH_domain"/>
</dbReference>
<dbReference type="Gene3D" id="2.40.320.10">
    <property type="entry name" value="Hypothetical Protein Pfu-838710-001"/>
    <property type="match status" value="1"/>
</dbReference>
<feature type="domain" description="CYTH" evidence="1">
    <location>
        <begin position="4"/>
        <end position="192"/>
    </location>
</feature>
<name>A0A3D8VD18_9BACI</name>
<evidence type="ECO:0000313" key="2">
    <source>
        <dbReference type="EMBL" id="RDY67324.1"/>
    </source>
</evidence>
<reference evidence="2 3" key="1">
    <citation type="submission" date="2018-08" db="EMBL/GenBank/DDBJ databases">
        <title>Genome sequence of strict halophilic Halobacillus trueperi SS1 isolated from Lunsu, a salty water body of North West Himalayas.</title>
        <authorList>
            <person name="Gupta S."/>
            <person name="Sharma P."/>
            <person name="Dev K."/>
            <person name="Baumler D."/>
            <person name="Sourirajan A."/>
        </authorList>
    </citation>
    <scope>NUCLEOTIDE SEQUENCE [LARGE SCALE GENOMIC DNA]</scope>
    <source>
        <strain evidence="2 3">SS1</strain>
    </source>
</reference>
<dbReference type="CDD" id="cd07762">
    <property type="entry name" value="CYTH-like_Pase_1"/>
    <property type="match status" value="1"/>
</dbReference>
<dbReference type="SUPFAM" id="SSF55154">
    <property type="entry name" value="CYTH-like phosphatases"/>
    <property type="match status" value="1"/>
</dbReference>
<dbReference type="InterPro" id="IPR033469">
    <property type="entry name" value="CYTH-like_dom_sf"/>
</dbReference>
<proteinExistence type="predicted"/>
<dbReference type="PROSITE" id="PS51707">
    <property type="entry name" value="CYTH"/>
    <property type="match status" value="1"/>
</dbReference>